<keyword evidence="7" id="KW-0418">Kinase</keyword>
<dbReference type="InterPro" id="IPR036890">
    <property type="entry name" value="HATPase_C_sf"/>
</dbReference>
<dbReference type="Pfam" id="PF02518">
    <property type="entry name" value="HATPase_c"/>
    <property type="match status" value="1"/>
</dbReference>
<evidence type="ECO:0000256" key="1">
    <source>
        <dbReference type="ARBA" id="ARBA00000085"/>
    </source>
</evidence>
<evidence type="ECO:0000313" key="11">
    <source>
        <dbReference type="EMBL" id="TJY39872.1"/>
    </source>
</evidence>
<dbReference type="GO" id="GO:0016036">
    <property type="term" value="P:cellular response to phosphate starvation"/>
    <property type="evidence" value="ECO:0007669"/>
    <property type="project" value="TreeGrafter"/>
</dbReference>
<evidence type="ECO:0000313" key="12">
    <source>
        <dbReference type="Proteomes" id="UP000309673"/>
    </source>
</evidence>
<dbReference type="InterPro" id="IPR005467">
    <property type="entry name" value="His_kinase_dom"/>
</dbReference>
<dbReference type="PANTHER" id="PTHR45453">
    <property type="entry name" value="PHOSPHATE REGULON SENSOR PROTEIN PHOR"/>
    <property type="match status" value="1"/>
</dbReference>
<dbReference type="EMBL" id="SUPK01000009">
    <property type="protein sequence ID" value="TJY39872.1"/>
    <property type="molecule type" value="Genomic_DNA"/>
</dbReference>
<dbReference type="GO" id="GO:0005524">
    <property type="term" value="F:ATP binding"/>
    <property type="evidence" value="ECO:0007669"/>
    <property type="project" value="UniProtKB-KW"/>
</dbReference>
<dbReference type="AlphaFoldDB" id="A0A4U0F9R4"/>
<evidence type="ECO:0000256" key="8">
    <source>
        <dbReference type="ARBA" id="ARBA00022840"/>
    </source>
</evidence>
<dbReference type="PANTHER" id="PTHR45453:SF1">
    <property type="entry name" value="PHOSPHATE REGULON SENSOR PROTEIN PHOR"/>
    <property type="match status" value="1"/>
</dbReference>
<keyword evidence="9" id="KW-0902">Two-component regulatory system</keyword>
<dbReference type="InterPro" id="IPR050351">
    <property type="entry name" value="BphY/WalK/GraS-like"/>
</dbReference>
<evidence type="ECO:0000256" key="7">
    <source>
        <dbReference type="ARBA" id="ARBA00022777"/>
    </source>
</evidence>
<comment type="subcellular location">
    <subcellularLocation>
        <location evidence="2">Membrane</location>
    </subcellularLocation>
</comment>
<comment type="catalytic activity">
    <reaction evidence="1">
        <text>ATP + protein L-histidine = ADP + protein N-phospho-L-histidine.</text>
        <dbReference type="EC" id="2.7.13.3"/>
    </reaction>
</comment>
<dbReference type="Proteomes" id="UP000309673">
    <property type="component" value="Unassembled WGS sequence"/>
</dbReference>
<dbReference type="SUPFAM" id="SSF55874">
    <property type="entry name" value="ATPase domain of HSP90 chaperone/DNA topoisomerase II/histidine kinase"/>
    <property type="match status" value="1"/>
</dbReference>
<evidence type="ECO:0000256" key="5">
    <source>
        <dbReference type="ARBA" id="ARBA00022679"/>
    </source>
</evidence>
<dbReference type="GO" id="GO:0004721">
    <property type="term" value="F:phosphoprotein phosphatase activity"/>
    <property type="evidence" value="ECO:0007669"/>
    <property type="project" value="TreeGrafter"/>
</dbReference>
<dbReference type="Gene3D" id="3.30.565.10">
    <property type="entry name" value="Histidine kinase-like ATPase, C-terminal domain"/>
    <property type="match status" value="1"/>
</dbReference>
<dbReference type="OrthoDB" id="335833at2"/>
<evidence type="ECO:0000256" key="4">
    <source>
        <dbReference type="ARBA" id="ARBA00022553"/>
    </source>
</evidence>
<proteinExistence type="predicted"/>
<evidence type="ECO:0000256" key="6">
    <source>
        <dbReference type="ARBA" id="ARBA00022741"/>
    </source>
</evidence>
<dbReference type="PROSITE" id="PS50109">
    <property type="entry name" value="HIS_KIN"/>
    <property type="match status" value="1"/>
</dbReference>
<sequence>MRDTGPGFVPEELGCVFEPLYRGEVSRNRSTGGAGLRLTISQRILRRHGGELIASNHPDKGALLSGWLPTATICSLPLARVVIEEKLAEYG</sequence>
<accession>A0A4U0F9R4</accession>
<keyword evidence="8" id="KW-0067">ATP-binding</keyword>
<keyword evidence="4" id="KW-0597">Phosphoprotein</keyword>
<protein>
    <recommendedName>
        <fullName evidence="3">histidine kinase</fullName>
        <ecNumber evidence="3">2.7.13.3</ecNumber>
    </recommendedName>
</protein>
<name>A0A4U0F9R4_9BACL</name>
<dbReference type="GO" id="GO:0000155">
    <property type="term" value="F:phosphorelay sensor kinase activity"/>
    <property type="evidence" value="ECO:0007669"/>
    <property type="project" value="TreeGrafter"/>
</dbReference>
<dbReference type="GO" id="GO:0005886">
    <property type="term" value="C:plasma membrane"/>
    <property type="evidence" value="ECO:0007669"/>
    <property type="project" value="TreeGrafter"/>
</dbReference>
<evidence type="ECO:0000256" key="9">
    <source>
        <dbReference type="ARBA" id="ARBA00023012"/>
    </source>
</evidence>
<keyword evidence="5" id="KW-0808">Transferase</keyword>
<organism evidence="11 12">
    <name type="scientific">Cohnella pontilimi</name>
    <dbReference type="NCBI Taxonomy" id="2564100"/>
    <lineage>
        <taxon>Bacteria</taxon>
        <taxon>Bacillati</taxon>
        <taxon>Bacillota</taxon>
        <taxon>Bacilli</taxon>
        <taxon>Bacillales</taxon>
        <taxon>Paenibacillaceae</taxon>
        <taxon>Cohnella</taxon>
    </lineage>
</organism>
<dbReference type="PRINTS" id="PR00344">
    <property type="entry name" value="BCTRLSENSOR"/>
</dbReference>
<keyword evidence="12" id="KW-1185">Reference proteome</keyword>
<evidence type="ECO:0000259" key="10">
    <source>
        <dbReference type="PROSITE" id="PS50109"/>
    </source>
</evidence>
<evidence type="ECO:0000256" key="2">
    <source>
        <dbReference type="ARBA" id="ARBA00004370"/>
    </source>
</evidence>
<dbReference type="InterPro" id="IPR004358">
    <property type="entry name" value="Sig_transdc_His_kin-like_C"/>
</dbReference>
<comment type="caution">
    <text evidence="11">The sequence shown here is derived from an EMBL/GenBank/DDBJ whole genome shotgun (WGS) entry which is preliminary data.</text>
</comment>
<reference evidence="11 12" key="1">
    <citation type="submission" date="2019-04" db="EMBL/GenBank/DDBJ databases">
        <title>Cohnella sp. nov., isolated from soil.</title>
        <authorList>
            <person name="Kim W."/>
        </authorList>
    </citation>
    <scope>NUCLEOTIDE SEQUENCE [LARGE SCALE GENOMIC DNA]</scope>
    <source>
        <strain evidence="11 12">CAU 1483</strain>
    </source>
</reference>
<dbReference type="EC" id="2.7.13.3" evidence="3"/>
<keyword evidence="6" id="KW-0547">Nucleotide-binding</keyword>
<feature type="domain" description="Histidine kinase" evidence="10">
    <location>
        <begin position="1"/>
        <end position="72"/>
    </location>
</feature>
<dbReference type="InterPro" id="IPR003594">
    <property type="entry name" value="HATPase_dom"/>
</dbReference>
<evidence type="ECO:0000256" key="3">
    <source>
        <dbReference type="ARBA" id="ARBA00012438"/>
    </source>
</evidence>
<gene>
    <name evidence="11" type="ORF">E5161_17165</name>
</gene>